<evidence type="ECO:0000256" key="1">
    <source>
        <dbReference type="ARBA" id="ARBA00008857"/>
    </source>
</evidence>
<evidence type="ECO:0000256" key="3">
    <source>
        <dbReference type="ARBA" id="ARBA00023125"/>
    </source>
</evidence>
<dbReference type="RefSeq" id="WP_092211834.1">
    <property type="nucleotide sequence ID" value="NZ_FMUX01000012.1"/>
</dbReference>
<organism evidence="8 9">
    <name type="scientific">Desulfoluna spongiiphila</name>
    <dbReference type="NCBI Taxonomy" id="419481"/>
    <lineage>
        <taxon>Bacteria</taxon>
        <taxon>Pseudomonadati</taxon>
        <taxon>Thermodesulfobacteriota</taxon>
        <taxon>Desulfobacteria</taxon>
        <taxon>Desulfobacterales</taxon>
        <taxon>Desulfolunaceae</taxon>
        <taxon>Desulfoluna</taxon>
    </lineage>
</organism>
<gene>
    <name evidence="8" type="ORF">SAMN05216233_1129</name>
</gene>
<sequence>MRALQLAGLGKSTQKAYTRAVRKLVDYCGKTPDKITEEEIEAYFFHRRNVDRWSASTMDIAHYGIKFFFTNVLKQDFHLFSYLKARREKNLPCILSREEVFRILNHVTTPHNLAFYRTVYACGLRLSEGLNLRISDIDSARMMLHVHRGKGAKDRYVPLPEHTLGVLRQYWRNHRNPTLIFPARGRGNTEAPITDKVMPIEGVQGAFRKARYAAGIMKRRVSIHTLRHCYATYLLEAGVNPRVVQRYMGHSNLKTTMAYFHLTQKGIEDSYRIINHVMRGDSHEQDI</sequence>
<keyword evidence="4" id="KW-0233">DNA recombination</keyword>
<keyword evidence="3 5" id="KW-0238">DNA-binding</keyword>
<evidence type="ECO:0000256" key="4">
    <source>
        <dbReference type="ARBA" id="ARBA00023172"/>
    </source>
</evidence>
<evidence type="ECO:0000259" key="7">
    <source>
        <dbReference type="PROSITE" id="PS51900"/>
    </source>
</evidence>
<evidence type="ECO:0000313" key="9">
    <source>
        <dbReference type="Proteomes" id="UP000198870"/>
    </source>
</evidence>
<evidence type="ECO:0000256" key="5">
    <source>
        <dbReference type="PROSITE-ProRule" id="PRU01248"/>
    </source>
</evidence>
<name>A0A1G5H016_9BACT</name>
<dbReference type="PROSITE" id="PS51898">
    <property type="entry name" value="TYR_RECOMBINASE"/>
    <property type="match status" value="1"/>
</dbReference>
<feature type="domain" description="Core-binding (CB)" evidence="7">
    <location>
        <begin position="1"/>
        <end position="73"/>
    </location>
</feature>
<dbReference type="InterPro" id="IPR050090">
    <property type="entry name" value="Tyrosine_recombinase_XerCD"/>
</dbReference>
<dbReference type="Gene3D" id="1.10.443.10">
    <property type="entry name" value="Intergrase catalytic core"/>
    <property type="match status" value="1"/>
</dbReference>
<dbReference type="GO" id="GO:0006310">
    <property type="term" value="P:DNA recombination"/>
    <property type="evidence" value="ECO:0007669"/>
    <property type="project" value="UniProtKB-KW"/>
</dbReference>
<dbReference type="GO" id="GO:0015074">
    <property type="term" value="P:DNA integration"/>
    <property type="evidence" value="ECO:0007669"/>
    <property type="project" value="UniProtKB-KW"/>
</dbReference>
<dbReference type="Pfam" id="PF13495">
    <property type="entry name" value="Phage_int_SAM_4"/>
    <property type="match status" value="1"/>
</dbReference>
<dbReference type="InterPro" id="IPR004107">
    <property type="entry name" value="Integrase_SAM-like_N"/>
</dbReference>
<dbReference type="PANTHER" id="PTHR30349">
    <property type="entry name" value="PHAGE INTEGRASE-RELATED"/>
    <property type="match status" value="1"/>
</dbReference>
<keyword evidence="9" id="KW-1185">Reference proteome</keyword>
<dbReference type="InterPro" id="IPR011010">
    <property type="entry name" value="DNA_brk_join_enz"/>
</dbReference>
<dbReference type="InterPro" id="IPR013762">
    <property type="entry name" value="Integrase-like_cat_sf"/>
</dbReference>
<dbReference type="OrthoDB" id="9798171at2"/>
<dbReference type="PANTHER" id="PTHR30349:SF64">
    <property type="entry name" value="PROPHAGE INTEGRASE INTD-RELATED"/>
    <property type="match status" value="1"/>
</dbReference>
<reference evidence="8 9" key="1">
    <citation type="submission" date="2016-10" db="EMBL/GenBank/DDBJ databases">
        <authorList>
            <person name="de Groot N.N."/>
        </authorList>
    </citation>
    <scope>NUCLEOTIDE SEQUENCE [LARGE SCALE GENOMIC DNA]</scope>
    <source>
        <strain evidence="8 9">AA1</strain>
    </source>
</reference>
<dbReference type="AlphaFoldDB" id="A0A1G5H016"/>
<proteinExistence type="inferred from homology"/>
<dbReference type="Pfam" id="PF00589">
    <property type="entry name" value="Phage_integrase"/>
    <property type="match status" value="1"/>
</dbReference>
<dbReference type="PROSITE" id="PS51900">
    <property type="entry name" value="CB"/>
    <property type="match status" value="1"/>
</dbReference>
<dbReference type="EMBL" id="FMUX01000012">
    <property type="protein sequence ID" value="SCY56899.1"/>
    <property type="molecule type" value="Genomic_DNA"/>
</dbReference>
<keyword evidence="2" id="KW-0229">DNA integration</keyword>
<dbReference type="SUPFAM" id="SSF56349">
    <property type="entry name" value="DNA breaking-rejoining enzymes"/>
    <property type="match status" value="1"/>
</dbReference>
<dbReference type="Proteomes" id="UP000198870">
    <property type="component" value="Unassembled WGS sequence"/>
</dbReference>
<dbReference type="Gene3D" id="1.10.150.130">
    <property type="match status" value="1"/>
</dbReference>
<evidence type="ECO:0000313" key="8">
    <source>
        <dbReference type="EMBL" id="SCY56899.1"/>
    </source>
</evidence>
<feature type="domain" description="Tyr recombinase" evidence="6">
    <location>
        <begin position="90"/>
        <end position="272"/>
    </location>
</feature>
<dbReference type="InterPro" id="IPR002104">
    <property type="entry name" value="Integrase_catalytic"/>
</dbReference>
<protein>
    <submittedName>
        <fullName evidence="8">Site-specific recombinase XerD</fullName>
    </submittedName>
</protein>
<dbReference type="InterPro" id="IPR010998">
    <property type="entry name" value="Integrase_recombinase_N"/>
</dbReference>
<accession>A0A1G5H016</accession>
<evidence type="ECO:0000259" key="6">
    <source>
        <dbReference type="PROSITE" id="PS51898"/>
    </source>
</evidence>
<dbReference type="GO" id="GO:0003677">
    <property type="term" value="F:DNA binding"/>
    <property type="evidence" value="ECO:0007669"/>
    <property type="project" value="UniProtKB-UniRule"/>
</dbReference>
<dbReference type="InterPro" id="IPR044068">
    <property type="entry name" value="CB"/>
</dbReference>
<dbReference type="STRING" id="419481.SAMN05216233_1129"/>
<comment type="similarity">
    <text evidence="1">Belongs to the 'phage' integrase family.</text>
</comment>
<evidence type="ECO:0000256" key="2">
    <source>
        <dbReference type="ARBA" id="ARBA00022908"/>
    </source>
</evidence>